<protein>
    <submittedName>
        <fullName evidence="2">Uncharacterized protein</fullName>
    </submittedName>
</protein>
<dbReference type="AlphaFoldDB" id="A0A1V4IGC8"/>
<evidence type="ECO:0000313" key="2">
    <source>
        <dbReference type="EMBL" id="OPJ58904.1"/>
    </source>
</evidence>
<reference evidence="2 3" key="1">
    <citation type="submission" date="2016-02" db="EMBL/GenBank/DDBJ databases">
        <title>Band-tailed pigeon sequencing and assembly.</title>
        <authorList>
            <person name="Soares A.E."/>
            <person name="Novak B.J."/>
            <person name="Rice E.S."/>
            <person name="O'Connell B."/>
            <person name="Chang D."/>
            <person name="Weber S."/>
            <person name="Shapiro B."/>
        </authorList>
    </citation>
    <scope>NUCLEOTIDE SEQUENCE [LARGE SCALE GENOMIC DNA]</scope>
    <source>
        <strain evidence="2">BTP2013</strain>
        <tissue evidence="2">Blood</tissue>
    </source>
</reference>
<dbReference type="Proteomes" id="UP000190648">
    <property type="component" value="Unassembled WGS sequence"/>
</dbReference>
<evidence type="ECO:0000313" key="3">
    <source>
        <dbReference type="Proteomes" id="UP000190648"/>
    </source>
</evidence>
<keyword evidence="3" id="KW-1185">Reference proteome</keyword>
<feature type="region of interest" description="Disordered" evidence="1">
    <location>
        <begin position="1"/>
        <end position="34"/>
    </location>
</feature>
<organism evidence="2 3">
    <name type="scientific">Patagioenas fasciata monilis</name>
    <dbReference type="NCBI Taxonomy" id="372326"/>
    <lineage>
        <taxon>Eukaryota</taxon>
        <taxon>Metazoa</taxon>
        <taxon>Chordata</taxon>
        <taxon>Craniata</taxon>
        <taxon>Vertebrata</taxon>
        <taxon>Euteleostomi</taxon>
        <taxon>Archelosauria</taxon>
        <taxon>Archosauria</taxon>
        <taxon>Dinosauria</taxon>
        <taxon>Saurischia</taxon>
        <taxon>Theropoda</taxon>
        <taxon>Coelurosauria</taxon>
        <taxon>Aves</taxon>
        <taxon>Neognathae</taxon>
        <taxon>Neoaves</taxon>
        <taxon>Columbimorphae</taxon>
        <taxon>Columbiformes</taxon>
        <taxon>Columbidae</taxon>
        <taxon>Patagioenas</taxon>
    </lineage>
</organism>
<sequence>MKFQAHTTHGWRRTGSGSPLQDENEEGHLPGGCISKTRCCSDRFLTERAAQPEGPSQVKCWSLCCPHHLFPCKIWGKWSPECIVCCREMKAWSCFSP</sequence>
<name>A0A1V4IGC8_PATFA</name>
<accession>A0A1V4IGC8</accession>
<evidence type="ECO:0000256" key="1">
    <source>
        <dbReference type="SAM" id="MobiDB-lite"/>
    </source>
</evidence>
<gene>
    <name evidence="2" type="ORF">AV530_000640</name>
</gene>
<proteinExistence type="predicted"/>
<dbReference type="EMBL" id="LSYS01009753">
    <property type="protein sequence ID" value="OPJ58904.1"/>
    <property type="molecule type" value="Genomic_DNA"/>
</dbReference>
<comment type="caution">
    <text evidence="2">The sequence shown here is derived from an EMBL/GenBank/DDBJ whole genome shotgun (WGS) entry which is preliminary data.</text>
</comment>